<dbReference type="InterPro" id="IPR003812">
    <property type="entry name" value="Fido"/>
</dbReference>
<feature type="domain" description="Fido" evidence="1">
    <location>
        <begin position="73"/>
        <end position="212"/>
    </location>
</feature>
<dbReference type="Pfam" id="PF02661">
    <property type="entry name" value="Fic"/>
    <property type="match status" value="1"/>
</dbReference>
<dbReference type="EMBL" id="JAQPZS010000027">
    <property type="protein sequence ID" value="MEJ6498309.1"/>
    <property type="molecule type" value="Genomic_DNA"/>
</dbReference>
<dbReference type="Gene3D" id="1.10.3290.10">
    <property type="entry name" value="Fido-like domain"/>
    <property type="match status" value="1"/>
</dbReference>
<comment type="caution">
    <text evidence="2">The sequence shown here is derived from an EMBL/GenBank/DDBJ whole genome shotgun (WGS) entry which is preliminary data.</text>
</comment>
<dbReference type="SUPFAM" id="SSF140931">
    <property type="entry name" value="Fic-like"/>
    <property type="match status" value="1"/>
</dbReference>
<name>A0ABU8SZ51_9GAMM</name>
<dbReference type="PANTHER" id="PTHR13504:SF38">
    <property type="entry name" value="FIDO DOMAIN-CONTAINING PROTEIN"/>
    <property type="match status" value="1"/>
</dbReference>
<organism evidence="2 3">
    <name type="scientific">Pseudoalteromonas lipolytica</name>
    <dbReference type="NCBI Taxonomy" id="570156"/>
    <lineage>
        <taxon>Bacteria</taxon>
        <taxon>Pseudomonadati</taxon>
        <taxon>Pseudomonadota</taxon>
        <taxon>Gammaproteobacteria</taxon>
        <taxon>Alteromonadales</taxon>
        <taxon>Pseudoalteromonadaceae</taxon>
        <taxon>Pseudoalteromonas</taxon>
    </lineage>
</organism>
<sequence>MSFYHNEVGTFSLQRYLSRYLGGGCCLEESRRVTRQMLLLSECKFVDVSPYTLALNLQNNKYIKSVQHLQKSQSIKSIQQVNNILTDNSSGQIRVAESWVGPSKKKAIYLPPKPSKLASYLKKLESYLNDSMDSSEVKAINAACTFLQIHPFVDGNGRVARALYESILHKEGESNISFFLYRFAIPQHRYIDFLQSVSIGDFNYHNNEFYFDGMSWIHGFKKEFDDVLRKYKSKVESKIFLCHLNEKDFRFLSFIWGNPIFDEFMLSLNGFESSSVKKFFNAGVVDFMTLDNKKSPIYISKDVFDFWNAVDNIISQVE</sequence>
<protein>
    <submittedName>
        <fullName evidence="2">Fic family protein</fullName>
    </submittedName>
</protein>
<dbReference type="PANTHER" id="PTHR13504">
    <property type="entry name" value="FIDO DOMAIN-CONTAINING PROTEIN DDB_G0283145"/>
    <property type="match status" value="1"/>
</dbReference>
<dbReference type="RefSeq" id="WP_339982587.1">
    <property type="nucleotide sequence ID" value="NZ_JAQPZS010000027.1"/>
</dbReference>
<gene>
    <name evidence="2" type="ORF">PQI24_19930</name>
</gene>
<accession>A0ABU8SZ51</accession>
<evidence type="ECO:0000313" key="3">
    <source>
        <dbReference type="Proteomes" id="UP001377972"/>
    </source>
</evidence>
<keyword evidence="3" id="KW-1185">Reference proteome</keyword>
<proteinExistence type="predicted"/>
<dbReference type="InterPro" id="IPR036597">
    <property type="entry name" value="Fido-like_dom_sf"/>
</dbReference>
<reference evidence="2 3" key="1">
    <citation type="submission" date="2023-01" db="EMBL/GenBank/DDBJ databases">
        <title>Trichodesmium-associated heterotrophic epibiont bacteria.</title>
        <authorList>
            <person name="Cleveland C.S."/>
            <person name="Webb E.A."/>
        </authorList>
    </citation>
    <scope>NUCLEOTIDE SEQUENCE [LARGE SCALE GENOMIC DNA]</scope>
    <source>
        <strain evidence="2 3">USCH2</strain>
    </source>
</reference>
<dbReference type="InterPro" id="IPR040198">
    <property type="entry name" value="Fido_containing"/>
</dbReference>
<dbReference type="PROSITE" id="PS51459">
    <property type="entry name" value="FIDO"/>
    <property type="match status" value="1"/>
</dbReference>
<evidence type="ECO:0000259" key="1">
    <source>
        <dbReference type="PROSITE" id="PS51459"/>
    </source>
</evidence>
<dbReference type="Proteomes" id="UP001377972">
    <property type="component" value="Unassembled WGS sequence"/>
</dbReference>
<evidence type="ECO:0000313" key="2">
    <source>
        <dbReference type="EMBL" id="MEJ6498309.1"/>
    </source>
</evidence>